<organism evidence="1 2">
    <name type="scientific">Olsenella absiana</name>
    <dbReference type="NCBI Taxonomy" id="3115222"/>
    <lineage>
        <taxon>Bacteria</taxon>
        <taxon>Bacillati</taxon>
        <taxon>Actinomycetota</taxon>
        <taxon>Coriobacteriia</taxon>
        <taxon>Coriobacteriales</taxon>
        <taxon>Atopobiaceae</taxon>
        <taxon>Olsenella</taxon>
    </lineage>
</organism>
<reference evidence="1 2" key="1">
    <citation type="submission" date="2024-01" db="EMBL/GenBank/DDBJ databases">
        <title>Description of Olsenella sp. nov., isolated from pig feces.</title>
        <authorList>
            <person name="Chang Y.-H."/>
        </authorList>
    </citation>
    <scope>NUCLEOTIDE SEQUENCE [LARGE SCALE GENOMIC DNA]</scope>
    <source>
        <strain evidence="1 2">YH-ols2223</strain>
    </source>
</reference>
<dbReference type="Gene3D" id="3.40.50.1970">
    <property type="match status" value="1"/>
</dbReference>
<sequence>MSESESVQKCWVSTPGSSCGIRWGEGALDQAGKVCRDAVGRPKRALLASEPGADADLTDYLGRLLVGEGFEVTPYEVAGEGASVRTLDAAQGAFEALARAGMTADDVCLAVGGADSLSLMSHACSLWAQGTPLVVVPTDEEALLRACTTPRGLDVGGARQMVAVRACAKNAVCEPSVMVHGLGSEGSRMARALMVATAVSQSEKEFSALWDRAEQVMSGDPVLFCGQLAETAKGRGHIVSSTSIAIRESARYGEDIAAALATLVAGVAPSTLVAEGMRFAARLSVGLGKLSVDDMLAQDELLEALGLPALACEVDPAALRAALRAERFSRTNRFMLLVPEALGRVRLANLDDELLREHTEAWCAAHAPQAE</sequence>
<gene>
    <name evidence="1" type="ORF">VXJ25_01480</name>
</gene>
<dbReference type="Proteomes" id="UP001332931">
    <property type="component" value="Unassembled WGS sequence"/>
</dbReference>
<proteinExistence type="predicted"/>
<dbReference type="EMBL" id="JAZGJQ010000001">
    <property type="protein sequence ID" value="MEE6146673.1"/>
    <property type="molecule type" value="Genomic_DNA"/>
</dbReference>
<dbReference type="RefSeq" id="WP_330957437.1">
    <property type="nucleotide sequence ID" value="NZ_JAZGJQ010000001.1"/>
</dbReference>
<protein>
    <submittedName>
        <fullName evidence="1">3-dehydroquinate synthase</fullName>
    </submittedName>
</protein>
<dbReference type="SUPFAM" id="SSF56796">
    <property type="entry name" value="Dehydroquinate synthase-like"/>
    <property type="match status" value="1"/>
</dbReference>
<accession>A0ABU7R7V3</accession>
<dbReference type="Gene3D" id="1.20.1090.10">
    <property type="entry name" value="Dehydroquinate synthase-like - alpha domain"/>
    <property type="match status" value="1"/>
</dbReference>
<keyword evidence="2" id="KW-1185">Reference proteome</keyword>
<evidence type="ECO:0000313" key="1">
    <source>
        <dbReference type="EMBL" id="MEE6146673.1"/>
    </source>
</evidence>
<evidence type="ECO:0000313" key="2">
    <source>
        <dbReference type="Proteomes" id="UP001332931"/>
    </source>
</evidence>
<comment type="caution">
    <text evidence="1">The sequence shown here is derived from an EMBL/GenBank/DDBJ whole genome shotgun (WGS) entry which is preliminary data.</text>
</comment>
<name>A0ABU7R7V3_9ACTN</name>